<dbReference type="PANTHER" id="PTHR40267:SF1">
    <property type="entry name" value="BLR3294 PROTEIN"/>
    <property type="match status" value="1"/>
</dbReference>
<dbReference type="EC" id="5.2.1.1" evidence="1"/>
<name>A0A840N712_9BRAD</name>
<dbReference type="Pfam" id="PF17645">
    <property type="entry name" value="Amdase"/>
    <property type="match status" value="1"/>
</dbReference>
<dbReference type="InterPro" id="IPR026286">
    <property type="entry name" value="MaiA/AMDase"/>
</dbReference>
<keyword evidence="1" id="KW-0413">Isomerase</keyword>
<dbReference type="PANTHER" id="PTHR40267">
    <property type="entry name" value="BLR3294 PROTEIN"/>
    <property type="match status" value="1"/>
</dbReference>
<protein>
    <submittedName>
        <fullName evidence="1">Maleate isomerase</fullName>
        <ecNumber evidence="1">5.2.1.1</ecNumber>
    </submittedName>
</protein>
<proteinExistence type="predicted"/>
<reference evidence="1 2" key="1">
    <citation type="submission" date="2020-08" db="EMBL/GenBank/DDBJ databases">
        <title>Genomic Encyclopedia of Type Strains, Phase IV (KMG-IV): sequencing the most valuable type-strain genomes for metagenomic binning, comparative biology and taxonomic classification.</title>
        <authorList>
            <person name="Goeker M."/>
        </authorList>
    </citation>
    <scope>NUCLEOTIDE SEQUENCE [LARGE SCALE GENOMIC DNA]</scope>
    <source>
        <strain evidence="1 2">DSM 17498</strain>
    </source>
</reference>
<sequence>MRDDFEYGSAGIIGIAPPQSNPTVEPEMATLLPADVTMLTTRLRGNMLDTRKRFGEYLINLKDSLDGYGAIKLGAFGFACTATSYLLGEREASREFDKLSLHFGYPIISSAQAIRIALSELGAARIALFGPYPGWLQEVSQRFWFESGFALVAKTGVDLGNGDTLGIYRLRTNSIVEAVSRMDWSKADAIVLTGTGAPTLRAIPEIARLSGKPVFSSNLCLAWALLREIGHKSALPVWADQSVLIKGWADRLDRR</sequence>
<organism evidence="1 2">
    <name type="scientific">Afipia massiliensis</name>
    <dbReference type="NCBI Taxonomy" id="211460"/>
    <lineage>
        <taxon>Bacteria</taxon>
        <taxon>Pseudomonadati</taxon>
        <taxon>Pseudomonadota</taxon>
        <taxon>Alphaproteobacteria</taxon>
        <taxon>Hyphomicrobiales</taxon>
        <taxon>Nitrobacteraceae</taxon>
        <taxon>Afipia</taxon>
    </lineage>
</organism>
<dbReference type="EMBL" id="JACHIJ010000005">
    <property type="protein sequence ID" value="MBB5053618.1"/>
    <property type="molecule type" value="Genomic_DNA"/>
</dbReference>
<comment type="caution">
    <text evidence="1">The sequence shown here is derived from an EMBL/GenBank/DDBJ whole genome shotgun (WGS) entry which is preliminary data.</text>
</comment>
<evidence type="ECO:0000313" key="2">
    <source>
        <dbReference type="Proteomes" id="UP000521227"/>
    </source>
</evidence>
<accession>A0A840N712</accession>
<dbReference type="Proteomes" id="UP000521227">
    <property type="component" value="Unassembled WGS sequence"/>
</dbReference>
<dbReference type="Gene3D" id="3.40.50.12500">
    <property type="match status" value="1"/>
</dbReference>
<dbReference type="AlphaFoldDB" id="A0A840N712"/>
<dbReference type="InterPro" id="IPR053714">
    <property type="entry name" value="Iso_Racemase_Enz_sf"/>
</dbReference>
<dbReference type="GO" id="GO:0050076">
    <property type="term" value="F:maleate isomerase activity"/>
    <property type="evidence" value="ECO:0007669"/>
    <property type="project" value="UniProtKB-EC"/>
</dbReference>
<gene>
    <name evidence="1" type="ORF">HNQ36_003618</name>
</gene>
<evidence type="ECO:0000313" key="1">
    <source>
        <dbReference type="EMBL" id="MBB5053618.1"/>
    </source>
</evidence>
<dbReference type="RefSeq" id="WP_062316876.1">
    <property type="nucleotide sequence ID" value="NZ_JACHIJ010000005.1"/>
</dbReference>